<dbReference type="Gene3D" id="3.30.420.270">
    <property type="match status" value="1"/>
</dbReference>
<dbReference type="Pfam" id="PF02472">
    <property type="entry name" value="ExbD"/>
    <property type="match status" value="1"/>
</dbReference>
<dbReference type="GO" id="GO:0005886">
    <property type="term" value="C:plasma membrane"/>
    <property type="evidence" value="ECO:0007669"/>
    <property type="project" value="UniProtKB-SubCell"/>
</dbReference>
<evidence type="ECO:0000256" key="1">
    <source>
        <dbReference type="ARBA" id="ARBA00004162"/>
    </source>
</evidence>
<dbReference type="GO" id="GO:0015031">
    <property type="term" value="P:protein transport"/>
    <property type="evidence" value="ECO:0007669"/>
    <property type="project" value="UniProtKB-KW"/>
</dbReference>
<dbReference type="EMBL" id="CP018477">
    <property type="protein sequence ID" value="ASV76970.1"/>
    <property type="molecule type" value="Genomic_DNA"/>
</dbReference>
<dbReference type="InterPro" id="IPR003400">
    <property type="entry name" value="ExbD"/>
</dbReference>
<dbReference type="PANTHER" id="PTHR30558:SF3">
    <property type="entry name" value="BIOPOLYMER TRANSPORT PROTEIN EXBD-RELATED"/>
    <property type="match status" value="1"/>
</dbReference>
<evidence type="ECO:0000313" key="10">
    <source>
        <dbReference type="Proteomes" id="UP000215086"/>
    </source>
</evidence>
<keyword evidence="7" id="KW-0813">Transport</keyword>
<dbReference type="GO" id="GO:0022857">
    <property type="term" value="F:transmembrane transporter activity"/>
    <property type="evidence" value="ECO:0007669"/>
    <property type="project" value="InterPro"/>
</dbReference>
<feature type="transmembrane region" description="Helical" evidence="8">
    <location>
        <begin position="20"/>
        <end position="38"/>
    </location>
</feature>
<keyword evidence="6 8" id="KW-0472">Membrane</keyword>
<dbReference type="RefSeq" id="WP_095416623.1">
    <property type="nucleotide sequence ID" value="NZ_CP018477.1"/>
</dbReference>
<evidence type="ECO:0000256" key="7">
    <source>
        <dbReference type="RuleBase" id="RU003879"/>
    </source>
</evidence>
<evidence type="ECO:0000256" key="6">
    <source>
        <dbReference type="ARBA" id="ARBA00023136"/>
    </source>
</evidence>
<keyword evidence="5 8" id="KW-1133">Transmembrane helix</keyword>
<accession>A0A286RLZ4</accession>
<evidence type="ECO:0000256" key="4">
    <source>
        <dbReference type="ARBA" id="ARBA00022692"/>
    </source>
</evidence>
<organism evidence="9 10">
    <name type="scientific">Thermogutta terrifontis</name>
    <dbReference type="NCBI Taxonomy" id="1331910"/>
    <lineage>
        <taxon>Bacteria</taxon>
        <taxon>Pseudomonadati</taxon>
        <taxon>Planctomycetota</taxon>
        <taxon>Planctomycetia</taxon>
        <taxon>Pirellulales</taxon>
        <taxon>Thermoguttaceae</taxon>
        <taxon>Thermogutta</taxon>
    </lineage>
</organism>
<name>A0A286RLZ4_9BACT</name>
<evidence type="ECO:0000256" key="5">
    <source>
        <dbReference type="ARBA" id="ARBA00022989"/>
    </source>
</evidence>
<keyword evidence="7" id="KW-0653">Protein transport</keyword>
<sequence length="148" mass="16675">MSILIRNKSRALESLTMTPLIDVVFNLLIFFLIASKFAEEERELPVRLPDASEAQPLLSKPRELFINIDENGRYYVGGKLLRLNELEKLLLEAWSANPSRTTVIIRADERCRLQPVVSAINACKKAHITDYRLATRKTGPPSEGANSP</sequence>
<evidence type="ECO:0000313" key="9">
    <source>
        <dbReference type="EMBL" id="ASV76970.1"/>
    </source>
</evidence>
<keyword evidence="3" id="KW-1003">Cell membrane</keyword>
<comment type="similarity">
    <text evidence="2 7">Belongs to the ExbD/TolR family.</text>
</comment>
<proteinExistence type="inferred from homology"/>
<evidence type="ECO:0000256" key="2">
    <source>
        <dbReference type="ARBA" id="ARBA00005811"/>
    </source>
</evidence>
<dbReference type="AlphaFoldDB" id="A0A286RLZ4"/>
<gene>
    <name evidence="9" type="ORF">THTE_4369</name>
</gene>
<dbReference type="OrthoDB" id="276842at2"/>
<dbReference type="KEGG" id="ttf:THTE_4369"/>
<dbReference type="PANTHER" id="PTHR30558">
    <property type="entry name" value="EXBD MEMBRANE COMPONENT OF PMF-DRIVEN MACROMOLECULE IMPORT SYSTEM"/>
    <property type="match status" value="1"/>
</dbReference>
<reference evidence="9 10" key="1">
    <citation type="journal article" name="Front. Microbiol.">
        <title>Sugar Metabolism of the First Thermophilic Planctomycete Thermogutta terrifontis: Comparative Genomic and Transcriptomic Approaches.</title>
        <authorList>
            <person name="Elcheninov A.G."/>
            <person name="Menzel P."/>
            <person name="Gudbergsdottir S.R."/>
            <person name="Slesarev A.I."/>
            <person name="Kadnikov V.V."/>
            <person name="Krogh A."/>
            <person name="Bonch-Osmolovskaya E.A."/>
            <person name="Peng X."/>
            <person name="Kublanov I.V."/>
        </authorList>
    </citation>
    <scope>NUCLEOTIDE SEQUENCE [LARGE SCALE GENOMIC DNA]</scope>
    <source>
        <strain evidence="9 10">R1</strain>
    </source>
</reference>
<dbReference type="Proteomes" id="UP000215086">
    <property type="component" value="Chromosome"/>
</dbReference>
<evidence type="ECO:0000256" key="3">
    <source>
        <dbReference type="ARBA" id="ARBA00022475"/>
    </source>
</evidence>
<keyword evidence="4 7" id="KW-0812">Transmembrane</keyword>
<evidence type="ECO:0000256" key="8">
    <source>
        <dbReference type="SAM" id="Phobius"/>
    </source>
</evidence>
<protein>
    <submittedName>
        <fullName evidence="9">Biopolymer transport protein ExbD/TolR</fullName>
    </submittedName>
</protein>
<comment type="subcellular location">
    <subcellularLocation>
        <location evidence="1">Cell membrane</location>
        <topology evidence="1">Single-pass membrane protein</topology>
    </subcellularLocation>
    <subcellularLocation>
        <location evidence="7">Cell membrane</location>
        <topology evidence="7">Single-pass type II membrane protein</topology>
    </subcellularLocation>
</comment>
<keyword evidence="10" id="KW-1185">Reference proteome</keyword>